<evidence type="ECO:0000313" key="3">
    <source>
        <dbReference type="EMBL" id="MBC5727024.1"/>
    </source>
</evidence>
<evidence type="ECO:0000259" key="2">
    <source>
        <dbReference type="Pfam" id="PF14501"/>
    </source>
</evidence>
<dbReference type="Gene3D" id="3.30.565.10">
    <property type="entry name" value="Histidine kinase-like ATPase, C-terminal domain"/>
    <property type="match status" value="1"/>
</dbReference>
<dbReference type="Pfam" id="PF14501">
    <property type="entry name" value="HATPase_c_5"/>
    <property type="match status" value="1"/>
</dbReference>
<dbReference type="RefSeq" id="WP_186934451.1">
    <property type="nucleotide sequence ID" value="NZ_JACOPS010000001.1"/>
</dbReference>
<sequence>MISNICYAIVFLIESLISFYYFDFKFKRRISKKFIPISILLSGLVLYIINLIEIPLINAVCFYVCNFIILRICYNSSIKSGIFANFVLLFLMIITELIVILPFSVVSRFSLFESRSDAFILIIQAIMSKLLYFIFIWGVLKFSEKESKSTDSKFSILLCFLPIASIILMCTNVYLCTFYSVNNNFKIAIIIGNILILLSNIIVFYLHETTIKINRKYTQILLDYQQEKNTIDYYDLLREQNENSKILIHDITKHLKTIQQLSENKDSNIAQYISEIVNDFSIMNPIDYCNNPTVNLITHRYYEICKKNNINFTISIKNANIDFIKEHDITALLDNLLENAVESALMTNEKFIDFSISTRNSNFVIIKISNSCNKKPKYINGTLVSSKSTSGMHGIGTRSIKRVVEKYNGNLEMKFDSNTNTFTSTIGINSNIQNSNQT</sequence>
<dbReference type="EMBL" id="JACOPS010000001">
    <property type="protein sequence ID" value="MBC5727024.1"/>
    <property type="molecule type" value="Genomic_DNA"/>
</dbReference>
<protein>
    <submittedName>
        <fullName evidence="3">GHKL domain-containing protein</fullName>
    </submittedName>
</protein>
<feature type="transmembrane region" description="Helical" evidence="1">
    <location>
        <begin position="118"/>
        <end position="142"/>
    </location>
</feature>
<evidence type="ECO:0000313" key="4">
    <source>
        <dbReference type="Proteomes" id="UP000636755"/>
    </source>
</evidence>
<feature type="transmembrane region" description="Helical" evidence="1">
    <location>
        <begin position="154"/>
        <end position="175"/>
    </location>
</feature>
<reference evidence="3 4" key="1">
    <citation type="submission" date="2020-08" db="EMBL/GenBank/DDBJ databases">
        <title>Genome public.</title>
        <authorList>
            <person name="Liu C."/>
            <person name="Sun Q."/>
        </authorList>
    </citation>
    <scope>NUCLEOTIDE SEQUENCE [LARGE SCALE GENOMIC DNA]</scope>
    <source>
        <strain evidence="3 4">NSJ-71</strain>
    </source>
</reference>
<gene>
    <name evidence="3" type="ORF">H8R91_00500</name>
</gene>
<dbReference type="SUPFAM" id="SSF55874">
    <property type="entry name" value="ATPase domain of HSP90 chaperone/DNA topoisomerase II/histidine kinase"/>
    <property type="match status" value="1"/>
</dbReference>
<evidence type="ECO:0000256" key="1">
    <source>
        <dbReference type="SAM" id="Phobius"/>
    </source>
</evidence>
<dbReference type="InterPro" id="IPR036890">
    <property type="entry name" value="HATPase_C_sf"/>
</dbReference>
<keyword evidence="4" id="KW-1185">Reference proteome</keyword>
<keyword evidence="1" id="KW-1133">Transmembrane helix</keyword>
<feature type="transmembrane region" description="Helical" evidence="1">
    <location>
        <begin position="6"/>
        <end position="22"/>
    </location>
</feature>
<feature type="transmembrane region" description="Helical" evidence="1">
    <location>
        <begin position="34"/>
        <end position="50"/>
    </location>
</feature>
<feature type="transmembrane region" description="Helical" evidence="1">
    <location>
        <begin position="56"/>
        <end position="74"/>
    </location>
</feature>
<organism evidence="3 4">
    <name type="scientific">Ruminococcus intestinalis</name>
    <dbReference type="NCBI Taxonomy" id="2763066"/>
    <lineage>
        <taxon>Bacteria</taxon>
        <taxon>Bacillati</taxon>
        <taxon>Bacillota</taxon>
        <taxon>Clostridia</taxon>
        <taxon>Eubacteriales</taxon>
        <taxon>Oscillospiraceae</taxon>
        <taxon>Ruminococcus</taxon>
    </lineage>
</organism>
<name>A0ABR7HHQ0_9FIRM</name>
<feature type="domain" description="Sensor histidine kinase NatK-like C-terminal" evidence="2">
    <location>
        <begin position="327"/>
        <end position="426"/>
    </location>
</feature>
<dbReference type="InterPro" id="IPR032834">
    <property type="entry name" value="NatK-like_C"/>
</dbReference>
<feature type="transmembrane region" description="Helical" evidence="1">
    <location>
        <begin position="187"/>
        <end position="206"/>
    </location>
</feature>
<keyword evidence="1" id="KW-0812">Transmembrane</keyword>
<keyword evidence="1" id="KW-0472">Membrane</keyword>
<accession>A0ABR7HHQ0</accession>
<comment type="caution">
    <text evidence="3">The sequence shown here is derived from an EMBL/GenBank/DDBJ whole genome shotgun (WGS) entry which is preliminary data.</text>
</comment>
<dbReference type="Proteomes" id="UP000636755">
    <property type="component" value="Unassembled WGS sequence"/>
</dbReference>
<proteinExistence type="predicted"/>
<feature type="transmembrane region" description="Helical" evidence="1">
    <location>
        <begin position="86"/>
        <end position="106"/>
    </location>
</feature>